<name>A0A3D4V4U5_9BACT</name>
<proteinExistence type="predicted"/>
<accession>A0A3D4V4U5</accession>
<evidence type="ECO:0000313" key="3">
    <source>
        <dbReference type="Proteomes" id="UP000264071"/>
    </source>
</evidence>
<feature type="signal peptide" evidence="1">
    <location>
        <begin position="1"/>
        <end position="19"/>
    </location>
</feature>
<evidence type="ECO:0000256" key="1">
    <source>
        <dbReference type="SAM" id="SignalP"/>
    </source>
</evidence>
<dbReference type="EMBL" id="DPIY01000001">
    <property type="protein sequence ID" value="HCT55738.1"/>
    <property type="molecule type" value="Genomic_DNA"/>
</dbReference>
<reference evidence="2 3" key="1">
    <citation type="journal article" date="2018" name="Nat. Biotechnol.">
        <title>A standardized bacterial taxonomy based on genome phylogeny substantially revises the tree of life.</title>
        <authorList>
            <person name="Parks D.H."/>
            <person name="Chuvochina M."/>
            <person name="Waite D.W."/>
            <person name="Rinke C."/>
            <person name="Skarshewski A."/>
            <person name="Chaumeil P.A."/>
            <person name="Hugenholtz P."/>
        </authorList>
    </citation>
    <scope>NUCLEOTIDE SEQUENCE [LARGE SCALE GENOMIC DNA]</scope>
    <source>
        <strain evidence="2">UBA8844</strain>
    </source>
</reference>
<keyword evidence="1" id="KW-0732">Signal</keyword>
<gene>
    <name evidence="2" type="ORF">DGD08_00855</name>
</gene>
<protein>
    <submittedName>
        <fullName evidence="2">Uncharacterized protein</fullName>
    </submittedName>
</protein>
<comment type="caution">
    <text evidence="2">The sequence shown here is derived from an EMBL/GenBank/DDBJ whole genome shotgun (WGS) entry which is preliminary data.</text>
</comment>
<sequence length="191" mass="20737">MVTRALPLLLLGVVRPISAQTVRTTPAASSTATPVAVPAVQRTRPVVATVDPLDAWVVTRFRGAHLLVDSAVTLTSLASLASNGPLPRVESARAGRDSDTLLAVHFSARRDAPMMQILSRARLVGANGTIVPVTVRVLQRRLFRAPRVPAAKVDVESQWRYGWAYLVVLPHDNDRPAGRYRSWLLLPTTSP</sequence>
<dbReference type="Proteomes" id="UP000264071">
    <property type="component" value="Unassembled WGS sequence"/>
</dbReference>
<feature type="chain" id="PRO_5017774474" evidence="1">
    <location>
        <begin position="20"/>
        <end position="191"/>
    </location>
</feature>
<organism evidence="2 3">
    <name type="scientific">Gemmatimonas aurantiaca</name>
    <dbReference type="NCBI Taxonomy" id="173480"/>
    <lineage>
        <taxon>Bacteria</taxon>
        <taxon>Pseudomonadati</taxon>
        <taxon>Gemmatimonadota</taxon>
        <taxon>Gemmatimonadia</taxon>
        <taxon>Gemmatimonadales</taxon>
        <taxon>Gemmatimonadaceae</taxon>
        <taxon>Gemmatimonas</taxon>
    </lineage>
</organism>
<dbReference type="AlphaFoldDB" id="A0A3D4V4U5"/>
<evidence type="ECO:0000313" key="2">
    <source>
        <dbReference type="EMBL" id="HCT55738.1"/>
    </source>
</evidence>